<reference evidence="7 8" key="1">
    <citation type="journal article" date="2014" name="Nat. Commun.">
        <title>Molecular traces of alternative social organization in a termite genome.</title>
        <authorList>
            <person name="Terrapon N."/>
            <person name="Li C."/>
            <person name="Robertson H.M."/>
            <person name="Ji L."/>
            <person name="Meng X."/>
            <person name="Booth W."/>
            <person name="Chen Z."/>
            <person name="Childers C.P."/>
            <person name="Glastad K.M."/>
            <person name="Gokhale K."/>
            <person name="Gowin J."/>
            <person name="Gronenberg W."/>
            <person name="Hermansen R.A."/>
            <person name="Hu H."/>
            <person name="Hunt B.G."/>
            <person name="Huylmans A.K."/>
            <person name="Khalil S.M."/>
            <person name="Mitchell R.D."/>
            <person name="Munoz-Torres M.C."/>
            <person name="Mustard J.A."/>
            <person name="Pan H."/>
            <person name="Reese J.T."/>
            <person name="Scharf M.E."/>
            <person name="Sun F."/>
            <person name="Vogel H."/>
            <person name="Xiao J."/>
            <person name="Yang W."/>
            <person name="Yang Z."/>
            <person name="Yang Z."/>
            <person name="Zhou J."/>
            <person name="Zhu J."/>
            <person name="Brent C.S."/>
            <person name="Elsik C.G."/>
            <person name="Goodisman M.A."/>
            <person name="Liberles D.A."/>
            <person name="Roe R.M."/>
            <person name="Vargo E.L."/>
            <person name="Vilcinskas A."/>
            <person name="Wang J."/>
            <person name="Bornberg-Bauer E."/>
            <person name="Korb J."/>
            <person name="Zhang G."/>
            <person name="Liebig J."/>
        </authorList>
    </citation>
    <scope>NUCLEOTIDE SEQUENCE [LARGE SCALE GENOMIC DNA]</scope>
    <source>
        <tissue evidence="7">Whole organism</tissue>
    </source>
</reference>
<dbReference type="GO" id="GO:0008270">
    <property type="term" value="F:zinc ion binding"/>
    <property type="evidence" value="ECO:0007669"/>
    <property type="project" value="UniProtKB-KW"/>
</dbReference>
<dbReference type="PANTHER" id="PTHR23110">
    <property type="entry name" value="BTB DOMAIN TRANSCRIPTION FACTOR"/>
    <property type="match status" value="1"/>
</dbReference>
<proteinExistence type="predicted"/>
<dbReference type="InterPro" id="IPR011333">
    <property type="entry name" value="SKP1/BTB/POZ_sf"/>
</dbReference>
<evidence type="ECO:0000259" key="5">
    <source>
        <dbReference type="PROSITE" id="PS50097"/>
    </source>
</evidence>
<dbReference type="PROSITE" id="PS00028">
    <property type="entry name" value="ZINC_FINGER_C2H2_1"/>
    <property type="match status" value="2"/>
</dbReference>
<accession>A0A067QHV5</accession>
<sequence length="483" mass="52945">MDSQQQFCLKWNSFGSNLATAFGNLFKSESLTDVTLFCEGVTFKAHRLILAACSKHFQDLFETAPLCPSVLVILDGTSSSNMSALLEFMYKGEVHVSQESLSSFLKAAECLQVKGLSVEHEKLAVVQGQHTSLLGQDSQLDSPTGRKQTKINSNSNSGTKENLEGGSGDQLRQHHPSTSSYSAVVSPYMLPSHYRPAYEQCVPASAPPPTHYDASPRKRHHRSSSEAIQDSAVRASVLRDGSKSRTATESEKHSPISLAYRPLPQQPQDPDLKADDKGYTPSSSASQHLLRYEGGPDVRDNAAANAPANAATTVTYDRAVAVEVDGNSKAAPESRRSSVDPGSSCPEDLRVKLELSGRPEDHHVANAAPYKEMSADKVPEIIPSNPWNSSASTKLAVHKGGSITTADGKKLKCPFCERLYGYETNLRAHIRQRHQGIRVPCPFCSRTFTRNNTVRRHIAREHKTEYSLKAFQPQAQVHNHNNQ</sequence>
<dbReference type="Gene3D" id="3.30.710.10">
    <property type="entry name" value="Potassium Channel Kv1.1, Chain A"/>
    <property type="match status" value="1"/>
</dbReference>
<name>A0A067QHV5_ZOONE</name>
<feature type="domain" description="C2H2-type" evidence="6">
    <location>
        <begin position="439"/>
        <end position="467"/>
    </location>
</feature>
<evidence type="ECO:0000256" key="4">
    <source>
        <dbReference type="SAM" id="MobiDB-lite"/>
    </source>
</evidence>
<dbReference type="PROSITE" id="PS50157">
    <property type="entry name" value="ZINC_FINGER_C2H2_2"/>
    <property type="match status" value="2"/>
</dbReference>
<dbReference type="FunCoup" id="A0A067QHV5">
    <property type="interactions" value="192"/>
</dbReference>
<feature type="domain" description="BTB" evidence="5">
    <location>
        <begin position="32"/>
        <end position="98"/>
    </location>
</feature>
<dbReference type="PROSITE" id="PS50097">
    <property type="entry name" value="BTB"/>
    <property type="match status" value="1"/>
</dbReference>
<dbReference type="SMART" id="SM00355">
    <property type="entry name" value="ZnF_C2H2"/>
    <property type="match status" value="2"/>
</dbReference>
<organism evidence="7 8">
    <name type="scientific">Zootermopsis nevadensis</name>
    <name type="common">Dampwood termite</name>
    <dbReference type="NCBI Taxonomy" id="136037"/>
    <lineage>
        <taxon>Eukaryota</taxon>
        <taxon>Metazoa</taxon>
        <taxon>Ecdysozoa</taxon>
        <taxon>Arthropoda</taxon>
        <taxon>Hexapoda</taxon>
        <taxon>Insecta</taxon>
        <taxon>Pterygota</taxon>
        <taxon>Neoptera</taxon>
        <taxon>Polyneoptera</taxon>
        <taxon>Dictyoptera</taxon>
        <taxon>Blattodea</taxon>
        <taxon>Blattoidea</taxon>
        <taxon>Termitoidae</taxon>
        <taxon>Termopsidae</taxon>
        <taxon>Zootermopsis</taxon>
    </lineage>
</organism>
<evidence type="ECO:0000256" key="1">
    <source>
        <dbReference type="ARBA" id="ARBA00004123"/>
    </source>
</evidence>
<evidence type="ECO:0000313" key="8">
    <source>
        <dbReference type="Proteomes" id="UP000027135"/>
    </source>
</evidence>
<dbReference type="GO" id="GO:0048666">
    <property type="term" value="P:neuron development"/>
    <property type="evidence" value="ECO:0007669"/>
    <property type="project" value="UniProtKB-ARBA"/>
</dbReference>
<dbReference type="OMA" id="ANHSPXE"/>
<dbReference type="SUPFAM" id="SSF57667">
    <property type="entry name" value="beta-beta-alpha zinc fingers"/>
    <property type="match status" value="1"/>
</dbReference>
<dbReference type="SUPFAM" id="SSF54695">
    <property type="entry name" value="POZ domain"/>
    <property type="match status" value="1"/>
</dbReference>
<dbReference type="InParanoid" id="A0A067QHV5"/>
<keyword evidence="3" id="KW-0479">Metal-binding</keyword>
<dbReference type="FunFam" id="3.30.160.60:FF:002618">
    <property type="entry name" value="Bmp-induced factor"/>
    <property type="match status" value="1"/>
</dbReference>
<feature type="region of interest" description="Disordered" evidence="4">
    <location>
        <begin position="325"/>
        <end position="346"/>
    </location>
</feature>
<keyword evidence="2" id="KW-0539">Nucleus</keyword>
<keyword evidence="8" id="KW-1185">Reference proteome</keyword>
<dbReference type="GO" id="GO:0006357">
    <property type="term" value="P:regulation of transcription by RNA polymerase II"/>
    <property type="evidence" value="ECO:0007669"/>
    <property type="project" value="TreeGrafter"/>
</dbReference>
<dbReference type="PANTHER" id="PTHR23110:SF94">
    <property type="entry name" value="ZINC FINGER PROTEIN CHINMO"/>
    <property type="match status" value="1"/>
</dbReference>
<dbReference type="InterPro" id="IPR051095">
    <property type="entry name" value="Dros_DevTransReg"/>
</dbReference>
<evidence type="ECO:0000256" key="3">
    <source>
        <dbReference type="PROSITE-ProRule" id="PRU00042"/>
    </source>
</evidence>
<dbReference type="Pfam" id="PF00651">
    <property type="entry name" value="BTB"/>
    <property type="match status" value="1"/>
</dbReference>
<dbReference type="GO" id="GO:0005634">
    <property type="term" value="C:nucleus"/>
    <property type="evidence" value="ECO:0007669"/>
    <property type="project" value="UniProtKB-SubCell"/>
</dbReference>
<comment type="subcellular location">
    <subcellularLocation>
        <location evidence="1">Nucleus</location>
    </subcellularLocation>
</comment>
<dbReference type="Gene3D" id="3.30.160.60">
    <property type="entry name" value="Classic Zinc Finger"/>
    <property type="match status" value="1"/>
</dbReference>
<dbReference type="AlphaFoldDB" id="A0A067QHV5"/>
<gene>
    <name evidence="7" type="ORF">L798_02452</name>
</gene>
<dbReference type="EMBL" id="KK853383">
    <property type="protein sequence ID" value="KDR08001.1"/>
    <property type="molecule type" value="Genomic_DNA"/>
</dbReference>
<feature type="region of interest" description="Disordered" evidence="4">
    <location>
        <begin position="134"/>
        <end position="180"/>
    </location>
</feature>
<keyword evidence="3" id="KW-0862">Zinc</keyword>
<dbReference type="CDD" id="cd18315">
    <property type="entry name" value="BTB_POZ_BAB-like"/>
    <property type="match status" value="1"/>
</dbReference>
<dbReference type="SMART" id="SM00225">
    <property type="entry name" value="BTB"/>
    <property type="match status" value="1"/>
</dbReference>
<dbReference type="eggNOG" id="ENOG502RRBM">
    <property type="taxonomic scope" value="Eukaryota"/>
</dbReference>
<dbReference type="GO" id="GO:0048513">
    <property type="term" value="P:animal organ development"/>
    <property type="evidence" value="ECO:0007669"/>
    <property type="project" value="UniProtKB-ARBA"/>
</dbReference>
<dbReference type="InterPro" id="IPR013087">
    <property type="entry name" value="Znf_C2H2_type"/>
</dbReference>
<dbReference type="InterPro" id="IPR000210">
    <property type="entry name" value="BTB/POZ_dom"/>
</dbReference>
<dbReference type="OrthoDB" id="10261408at2759"/>
<keyword evidence="3" id="KW-0863">Zinc-finger</keyword>
<protein>
    <submittedName>
        <fullName evidence="7">Protein bric-a-brac 2</fullName>
    </submittedName>
</protein>
<feature type="region of interest" description="Disordered" evidence="4">
    <location>
        <begin position="200"/>
        <end position="287"/>
    </location>
</feature>
<feature type="domain" description="C2H2-type" evidence="6">
    <location>
        <begin position="411"/>
        <end position="439"/>
    </location>
</feature>
<evidence type="ECO:0000313" key="7">
    <source>
        <dbReference type="EMBL" id="KDR08001.1"/>
    </source>
</evidence>
<dbReference type="STRING" id="136037.A0A067QHV5"/>
<dbReference type="Pfam" id="PF00096">
    <property type="entry name" value="zf-C2H2"/>
    <property type="match status" value="1"/>
</dbReference>
<evidence type="ECO:0000259" key="6">
    <source>
        <dbReference type="PROSITE" id="PS50157"/>
    </source>
</evidence>
<dbReference type="GO" id="GO:0003006">
    <property type="term" value="P:developmental process involved in reproduction"/>
    <property type="evidence" value="ECO:0007669"/>
    <property type="project" value="UniProtKB-ARBA"/>
</dbReference>
<feature type="compositionally biased region" description="Basic and acidic residues" evidence="4">
    <location>
        <begin position="240"/>
        <end position="254"/>
    </location>
</feature>
<feature type="compositionally biased region" description="Polar residues" evidence="4">
    <location>
        <begin position="134"/>
        <end position="160"/>
    </location>
</feature>
<dbReference type="InterPro" id="IPR036236">
    <property type="entry name" value="Znf_C2H2_sf"/>
</dbReference>
<dbReference type="Proteomes" id="UP000027135">
    <property type="component" value="Unassembled WGS sequence"/>
</dbReference>
<evidence type="ECO:0000256" key="2">
    <source>
        <dbReference type="ARBA" id="ARBA00023242"/>
    </source>
</evidence>